<dbReference type="Proteomes" id="UP000295341">
    <property type="component" value="Unassembled WGS sequence"/>
</dbReference>
<feature type="domain" description="HAMP" evidence="8">
    <location>
        <begin position="523"/>
        <end position="569"/>
    </location>
</feature>
<dbReference type="GO" id="GO:0005886">
    <property type="term" value="C:plasma membrane"/>
    <property type="evidence" value="ECO:0007669"/>
    <property type="project" value="TreeGrafter"/>
</dbReference>
<evidence type="ECO:0000256" key="1">
    <source>
        <dbReference type="ARBA" id="ARBA00022481"/>
    </source>
</evidence>
<sequence length="676" mass="72870">MNVSKSMNPTGGQVRVAAALLVALPTLSAVTGFAHGSGVLGGTLPVLAVLATLAVGGWGALLLLASSSRSKQAPQISEAESRHRRDTARIRQGLDVVQTNVMVADADLNVVYVNESIKHMLSLAESDIRKDLPAFSAAAVVGTNIDTFHKQPSYQRKLLAEMKATHNARLVLGGRTFSLILNPINDDKGGRLGYVVEWKDLTAELAAAAREQKLLAETSRVKQGLDVVVTNVMIADSDLNVVYVNNSIKEMLKLAEADIKKDVPSFNALAVVGTNIDTFHKNPAYQRDLLSRMTSTHNAKLVLGGRTFSLILNPINDDKGGRLGYVVEWKDLTAELAAAAREAERQAVERKLSDENLRIKNALDNVSGNVMIANNERQIVYMNAAVSEMLVSAESELRKALPHFDARKLQGALIDVFHKNPAHQTQMLANLRSTYRTEIKVGTLTFGLIASPIVNDKGERLGTVVEWRNRTAEVAVEYEVSSIVAAAANGDFTRRIGLEGKDGFFKMLAENVNLLLQTSEVGLKEVVRVLGALAKGDLTETIATEYKGTFGQLKDDANATVEQLTQIITQIKTATDTINTAAKEISSGNTDLSARTEQQAASLEETASSMEELTSTVRQNAENAKQANQLAMGASEVARKGGQVVSEVVTTMSAINESSKKIVDIISVIDGIAFQT</sequence>
<dbReference type="PANTHER" id="PTHR43531:SF14">
    <property type="entry name" value="METHYL-ACCEPTING CHEMOTAXIS PROTEIN I-RELATED"/>
    <property type="match status" value="1"/>
</dbReference>
<dbReference type="InterPro" id="IPR051310">
    <property type="entry name" value="MCP_chemotaxis"/>
</dbReference>
<evidence type="ECO:0000313" key="10">
    <source>
        <dbReference type="Proteomes" id="UP000295341"/>
    </source>
</evidence>
<dbReference type="PANTHER" id="PTHR43531">
    <property type="entry name" value="PROTEIN ICFG"/>
    <property type="match status" value="1"/>
</dbReference>
<name>A0A4R7NU33_9GAMM</name>
<dbReference type="GO" id="GO:0007165">
    <property type="term" value="P:signal transduction"/>
    <property type="evidence" value="ECO:0007669"/>
    <property type="project" value="UniProtKB-KW"/>
</dbReference>
<dbReference type="InterPro" id="IPR000014">
    <property type="entry name" value="PAS"/>
</dbReference>
<gene>
    <name evidence="9" type="ORF">DFR24_4718</name>
</gene>
<dbReference type="EMBL" id="SOBT01000012">
    <property type="protein sequence ID" value="TDU24448.1"/>
    <property type="molecule type" value="Genomic_DNA"/>
</dbReference>
<dbReference type="RefSeq" id="WP_133883850.1">
    <property type="nucleotide sequence ID" value="NZ_SOBT01000012.1"/>
</dbReference>
<keyword evidence="5" id="KW-0812">Transmembrane</keyword>
<evidence type="ECO:0000256" key="4">
    <source>
        <dbReference type="SAM" id="Coils"/>
    </source>
</evidence>
<keyword evidence="5" id="KW-1133">Transmembrane helix</keyword>
<dbReference type="SUPFAM" id="SSF58104">
    <property type="entry name" value="Methyl-accepting chemotaxis protein (MCP) signaling domain"/>
    <property type="match status" value="1"/>
</dbReference>
<keyword evidence="10" id="KW-1185">Reference proteome</keyword>
<evidence type="ECO:0000259" key="6">
    <source>
        <dbReference type="PROSITE" id="PS50111"/>
    </source>
</evidence>
<evidence type="ECO:0000313" key="9">
    <source>
        <dbReference type="EMBL" id="TDU24448.1"/>
    </source>
</evidence>
<dbReference type="AlphaFoldDB" id="A0A4R7NU33"/>
<feature type="domain" description="PAS" evidence="7">
    <location>
        <begin position="86"/>
        <end position="128"/>
    </location>
</feature>
<dbReference type="FunFam" id="3.30.450.20:FF:000075">
    <property type="entry name" value="Methyl-accepting chemotaxis protein"/>
    <property type="match status" value="3"/>
</dbReference>
<feature type="domain" description="Methyl-accepting transducer" evidence="6">
    <location>
        <begin position="574"/>
        <end position="676"/>
    </location>
</feature>
<dbReference type="PROSITE" id="PS50111">
    <property type="entry name" value="CHEMOTAXIS_TRANSDUC_2"/>
    <property type="match status" value="1"/>
</dbReference>
<dbReference type="GO" id="GO:0006935">
    <property type="term" value="P:chemotaxis"/>
    <property type="evidence" value="ECO:0007669"/>
    <property type="project" value="TreeGrafter"/>
</dbReference>
<keyword evidence="1" id="KW-0488">Methylation</keyword>
<dbReference type="PROSITE" id="PS50885">
    <property type="entry name" value="HAMP"/>
    <property type="match status" value="1"/>
</dbReference>
<dbReference type="InterPro" id="IPR004089">
    <property type="entry name" value="MCPsignal_dom"/>
</dbReference>
<feature type="coiled-coil region" evidence="4">
    <location>
        <begin position="593"/>
        <end position="630"/>
    </location>
</feature>
<accession>A0A4R7NU33</accession>
<dbReference type="Gene3D" id="3.30.450.20">
    <property type="entry name" value="PAS domain"/>
    <property type="match status" value="3"/>
</dbReference>
<dbReference type="Pfam" id="PF13188">
    <property type="entry name" value="PAS_8"/>
    <property type="match status" value="2"/>
</dbReference>
<reference evidence="9 10" key="1">
    <citation type="submission" date="2019-03" db="EMBL/GenBank/DDBJ databases">
        <title>Genomic Encyclopedia of Type Strains, Phase IV (KMG-IV): sequencing the most valuable type-strain genomes for metagenomic binning, comparative biology and taxonomic classification.</title>
        <authorList>
            <person name="Goeker M."/>
        </authorList>
    </citation>
    <scope>NUCLEOTIDE SEQUENCE [LARGE SCALE GENOMIC DNA]</scope>
    <source>
        <strain evidence="9 10">DSM 26377</strain>
    </source>
</reference>
<keyword evidence="4" id="KW-0175">Coiled coil</keyword>
<keyword evidence="5" id="KW-0472">Membrane</keyword>
<feature type="transmembrane region" description="Helical" evidence="5">
    <location>
        <begin position="46"/>
        <end position="65"/>
    </location>
</feature>
<dbReference type="PROSITE" id="PS50112">
    <property type="entry name" value="PAS"/>
    <property type="match status" value="1"/>
</dbReference>
<comment type="similarity">
    <text evidence="2">Belongs to the methyl-accepting chemotaxis (MCP) protein family.</text>
</comment>
<dbReference type="Pfam" id="PF13426">
    <property type="entry name" value="PAS_9"/>
    <property type="match status" value="1"/>
</dbReference>
<dbReference type="Pfam" id="PF00015">
    <property type="entry name" value="MCPsignal"/>
    <property type="match status" value="1"/>
</dbReference>
<comment type="caution">
    <text evidence="9">The sequence shown here is derived from an EMBL/GenBank/DDBJ whole genome shotgun (WGS) entry which is preliminary data.</text>
</comment>
<keyword evidence="3" id="KW-0807">Transducer</keyword>
<feature type="non-terminal residue" evidence="9">
    <location>
        <position position="676"/>
    </location>
</feature>
<organism evidence="9 10">
    <name type="scientific">Panacagrimonas perspica</name>
    <dbReference type="NCBI Taxonomy" id="381431"/>
    <lineage>
        <taxon>Bacteria</taxon>
        <taxon>Pseudomonadati</taxon>
        <taxon>Pseudomonadota</taxon>
        <taxon>Gammaproteobacteria</taxon>
        <taxon>Nevskiales</taxon>
        <taxon>Nevskiaceae</taxon>
        <taxon>Panacagrimonas</taxon>
    </lineage>
</organism>
<proteinExistence type="inferred from homology"/>
<evidence type="ECO:0000256" key="3">
    <source>
        <dbReference type="PROSITE-ProRule" id="PRU00284"/>
    </source>
</evidence>
<evidence type="ECO:0000259" key="7">
    <source>
        <dbReference type="PROSITE" id="PS50112"/>
    </source>
</evidence>
<evidence type="ECO:0000256" key="5">
    <source>
        <dbReference type="SAM" id="Phobius"/>
    </source>
</evidence>
<evidence type="ECO:0000256" key="2">
    <source>
        <dbReference type="ARBA" id="ARBA00029447"/>
    </source>
</evidence>
<dbReference type="GO" id="GO:0004888">
    <property type="term" value="F:transmembrane signaling receptor activity"/>
    <property type="evidence" value="ECO:0007669"/>
    <property type="project" value="TreeGrafter"/>
</dbReference>
<dbReference type="InterPro" id="IPR003660">
    <property type="entry name" value="HAMP_dom"/>
</dbReference>
<evidence type="ECO:0000259" key="8">
    <source>
        <dbReference type="PROSITE" id="PS50885"/>
    </source>
</evidence>
<dbReference type="Pfam" id="PF18947">
    <property type="entry name" value="HAMP_2"/>
    <property type="match status" value="1"/>
</dbReference>
<protein>
    <submittedName>
        <fullName evidence="9">PAS domain-containing protein</fullName>
    </submittedName>
</protein>
<dbReference type="Gene3D" id="1.10.287.950">
    <property type="entry name" value="Methyl-accepting chemotaxis protein"/>
    <property type="match status" value="1"/>
</dbReference>